<protein>
    <recommendedName>
        <fullName evidence="2">Carboxylesterase type B domain-containing protein</fullName>
    </recommendedName>
</protein>
<gene>
    <name evidence="3" type="ORF">VP01_951g5</name>
</gene>
<accession>A0A0L6U8G9</accession>
<feature type="compositionally biased region" description="Polar residues" evidence="1">
    <location>
        <begin position="22"/>
        <end position="32"/>
    </location>
</feature>
<dbReference type="Pfam" id="PF00135">
    <property type="entry name" value="COesterase"/>
    <property type="match status" value="2"/>
</dbReference>
<reference evidence="3 4" key="1">
    <citation type="submission" date="2015-08" db="EMBL/GenBank/DDBJ databases">
        <title>Next Generation Sequencing and Analysis of the Genome of Puccinia sorghi L Schw, the Causal Agent of Maize Common Rust.</title>
        <authorList>
            <person name="Rochi L."/>
            <person name="Burguener G."/>
            <person name="Darino M."/>
            <person name="Turjanski A."/>
            <person name="Kreff E."/>
            <person name="Dieguez M.J."/>
            <person name="Sacco F."/>
        </authorList>
    </citation>
    <scope>NUCLEOTIDE SEQUENCE [LARGE SCALE GENOMIC DNA]</scope>
    <source>
        <strain evidence="3 4">RO10H11247</strain>
    </source>
</reference>
<proteinExistence type="predicted"/>
<feature type="domain" description="Carboxylesterase type B" evidence="2">
    <location>
        <begin position="32"/>
        <end position="132"/>
    </location>
</feature>
<comment type="caution">
    <text evidence="3">The sequence shown here is derived from an EMBL/GenBank/DDBJ whole genome shotgun (WGS) entry which is preliminary data.</text>
</comment>
<organism evidence="3 4">
    <name type="scientific">Puccinia sorghi</name>
    <dbReference type="NCBI Taxonomy" id="27349"/>
    <lineage>
        <taxon>Eukaryota</taxon>
        <taxon>Fungi</taxon>
        <taxon>Dikarya</taxon>
        <taxon>Basidiomycota</taxon>
        <taxon>Pucciniomycotina</taxon>
        <taxon>Pucciniomycetes</taxon>
        <taxon>Pucciniales</taxon>
        <taxon>Pucciniaceae</taxon>
        <taxon>Puccinia</taxon>
    </lineage>
</organism>
<dbReference type="VEuPathDB" id="FungiDB:VP01_951g5"/>
<feature type="domain" description="Carboxylesterase type B" evidence="2">
    <location>
        <begin position="164"/>
        <end position="585"/>
    </location>
</feature>
<dbReference type="ESTHER" id="9basi-a0a0l6u8g9">
    <property type="family name" value="Carb_B_Root"/>
</dbReference>
<feature type="region of interest" description="Disordered" evidence="1">
    <location>
        <begin position="1"/>
        <end position="32"/>
    </location>
</feature>
<dbReference type="InterPro" id="IPR050309">
    <property type="entry name" value="Type-B_Carboxylest/Lipase"/>
</dbReference>
<evidence type="ECO:0000259" key="2">
    <source>
        <dbReference type="Pfam" id="PF00135"/>
    </source>
</evidence>
<dbReference type="InterPro" id="IPR029058">
    <property type="entry name" value="AB_hydrolase_fold"/>
</dbReference>
<dbReference type="AlphaFoldDB" id="A0A0L6U8G9"/>
<sequence length="614" mass="69345">MATIQTEYGPVVGFDDPPPAVQSHSCTNGQSTGNEVKVSKWLGIPYAQAERWQRPHAPTPWVAPLRCTKFGSGNRRPRFPQAVSIVDLIFSRKEDFNQNKHSPVESEELGFNLNVFAPKESQVNGELPVLVGLLLSVFGFVFETRKRHDCFLFNHLNLQFNNSGGSLEGGSADSAVYDPTEWIRRESHEGRNFIVVTGNYRCGIFGFMACQDLVQEDPENLAGNYGLYDCIAMLQWVQDNIRAFGGNPDNVTIFGESAVLGAFLVGALLVTQKKLFKQAILQSGGPETLTHRSVDSRPNHEYFESLLQYFNIPDDLTSKQRIDLLKEIPTSKIMEFLSARGTVINDYGLTIELSSQQSIWTKPAIELIKERKWNPHLKSVLMGHTKDEGSIFAFFFQTTTKEGYENVLRKRCPFSPQTKIDKLYPPPEDLETQPPLTTDWKSCVGSRLIADQLCEGPLENLALAFDEVKHHQTGESCKLYLYQLNETLPSIDRGLNWGAFHTIDLPLIFNIKSLWDSDSDQAQTSAVLGRMWADFARTGLPDPIWPEYSPSTSPLKVFIESGGNVFVEDIRTARTELQKRRIQFWIGEKFLLKRFLNITKQGQLMLQGEDYQGT</sequence>
<evidence type="ECO:0000313" key="4">
    <source>
        <dbReference type="Proteomes" id="UP000037035"/>
    </source>
</evidence>
<keyword evidence="4" id="KW-1185">Reference proteome</keyword>
<evidence type="ECO:0000256" key="1">
    <source>
        <dbReference type="SAM" id="MobiDB-lite"/>
    </source>
</evidence>
<dbReference type="SUPFAM" id="SSF53474">
    <property type="entry name" value="alpha/beta-Hydrolases"/>
    <property type="match status" value="1"/>
</dbReference>
<dbReference type="InterPro" id="IPR002018">
    <property type="entry name" value="CarbesteraseB"/>
</dbReference>
<dbReference type="EMBL" id="LAVV01015181">
    <property type="protein sequence ID" value="KNZ44085.1"/>
    <property type="molecule type" value="Genomic_DNA"/>
</dbReference>
<dbReference type="OrthoDB" id="408631at2759"/>
<evidence type="ECO:0000313" key="3">
    <source>
        <dbReference type="EMBL" id="KNZ44085.1"/>
    </source>
</evidence>
<dbReference type="STRING" id="27349.A0A0L6U8G9"/>
<dbReference type="PANTHER" id="PTHR11559">
    <property type="entry name" value="CARBOXYLESTERASE"/>
    <property type="match status" value="1"/>
</dbReference>
<dbReference type="Gene3D" id="3.40.50.1820">
    <property type="entry name" value="alpha/beta hydrolase"/>
    <property type="match status" value="1"/>
</dbReference>
<name>A0A0L6U8G9_9BASI</name>
<dbReference type="Proteomes" id="UP000037035">
    <property type="component" value="Unassembled WGS sequence"/>
</dbReference>